<dbReference type="InterPro" id="IPR019690">
    <property type="entry name" value="DUF2569"/>
</dbReference>
<organism evidence="2 3">
    <name type="scientific">Hafnia alvei FB1</name>
    <dbReference type="NCBI Taxonomy" id="1453496"/>
    <lineage>
        <taxon>Bacteria</taxon>
        <taxon>Pseudomonadati</taxon>
        <taxon>Pseudomonadota</taxon>
        <taxon>Gammaproteobacteria</taxon>
        <taxon>Enterobacterales</taxon>
        <taxon>Hafniaceae</taxon>
        <taxon>Hafnia</taxon>
    </lineage>
</organism>
<dbReference type="eggNOG" id="ENOG502ZZZI">
    <property type="taxonomic scope" value="Bacteria"/>
</dbReference>
<dbReference type="PATRIC" id="fig|1453496.5.peg.2285"/>
<evidence type="ECO:0000256" key="1">
    <source>
        <dbReference type="SAM" id="Phobius"/>
    </source>
</evidence>
<gene>
    <name evidence="2" type="ORF">AT03_11325</name>
</gene>
<keyword evidence="1" id="KW-1133">Transmembrane helix</keyword>
<keyword evidence="1" id="KW-0812">Transmembrane</keyword>
<dbReference type="EMBL" id="CP009706">
    <property type="protein sequence ID" value="AIU72911.1"/>
    <property type="molecule type" value="Genomic_DNA"/>
</dbReference>
<dbReference type="AlphaFoldDB" id="A0A097R2G5"/>
<feature type="transmembrane region" description="Helical" evidence="1">
    <location>
        <begin position="94"/>
        <end position="112"/>
    </location>
</feature>
<reference evidence="2 3" key="1">
    <citation type="journal article" date="2014" name="Gut Pathog.">
        <title>Gene clusters of Hafnia alvei strain FB1 important in survival and pathogenesis: a draft genome perspective.</title>
        <authorList>
            <person name="Tan J.Y."/>
            <person name="Yin W.F."/>
            <person name="Chan K.G."/>
        </authorList>
    </citation>
    <scope>NUCLEOTIDE SEQUENCE [LARGE SCALE GENOMIC DNA]</scope>
    <source>
        <strain evidence="2 3">FB1</strain>
    </source>
</reference>
<keyword evidence="3" id="KW-1185">Reference proteome</keyword>
<feature type="transmembrane region" description="Helical" evidence="1">
    <location>
        <begin position="118"/>
        <end position="137"/>
    </location>
</feature>
<evidence type="ECO:0000313" key="3">
    <source>
        <dbReference type="Proteomes" id="UP000029986"/>
    </source>
</evidence>
<evidence type="ECO:0000313" key="2">
    <source>
        <dbReference type="EMBL" id="AIU72911.1"/>
    </source>
</evidence>
<protein>
    <submittedName>
        <fullName evidence="2">Membrane protein</fullName>
    </submittedName>
</protein>
<dbReference type="Pfam" id="PF10754">
    <property type="entry name" value="DUF2569"/>
    <property type="match status" value="1"/>
</dbReference>
<dbReference type="Proteomes" id="UP000029986">
    <property type="component" value="Chromosome"/>
</dbReference>
<dbReference type="KEGG" id="hav:AT03_11325"/>
<keyword evidence="1" id="KW-0472">Membrane</keyword>
<feature type="transmembrane region" description="Helical" evidence="1">
    <location>
        <begin position="21"/>
        <end position="43"/>
    </location>
</feature>
<name>A0A097R2G5_HAFAL</name>
<feature type="transmembrane region" description="Helical" evidence="1">
    <location>
        <begin position="63"/>
        <end position="82"/>
    </location>
</feature>
<proteinExistence type="predicted"/>
<dbReference type="HOGENOM" id="CLU_147992_0_0_6"/>
<accession>A0A097R2G5</accession>
<sequence>MSKEGGNMKTKRIGGWLVAPLAYMIVSLLSSSLMLIIFLMTIIQPASRSQLLSHSPTFSSQWMLSFAITVIIWAFTLFNLYLFGKRSRRFPKFFILWLLVMVLLALKSFAFSPVTDAAALRNMVMPLLAAAIFVPYIKRSSRVRDTFIEP</sequence>